<dbReference type="GO" id="GO:0005524">
    <property type="term" value="F:ATP binding"/>
    <property type="evidence" value="ECO:0007669"/>
    <property type="project" value="UniProtKB-UniRule"/>
</dbReference>
<evidence type="ECO:0000256" key="7">
    <source>
        <dbReference type="SAM" id="MobiDB-lite"/>
    </source>
</evidence>
<dbReference type="EMBL" id="CM029054">
    <property type="protein sequence ID" value="KAG2535888.1"/>
    <property type="molecule type" value="Genomic_DNA"/>
</dbReference>
<feature type="compositionally biased region" description="Low complexity" evidence="7">
    <location>
        <begin position="38"/>
        <end position="52"/>
    </location>
</feature>
<dbReference type="GO" id="GO:0005634">
    <property type="term" value="C:nucleus"/>
    <property type="evidence" value="ECO:0007669"/>
    <property type="project" value="TreeGrafter"/>
</dbReference>
<feature type="region of interest" description="Disordered" evidence="7">
    <location>
        <begin position="82"/>
        <end position="108"/>
    </location>
</feature>
<protein>
    <recommendedName>
        <fullName evidence="8">Protein kinase domain-containing protein</fullName>
    </recommendedName>
</protein>
<feature type="region of interest" description="Disordered" evidence="7">
    <location>
        <begin position="388"/>
        <end position="422"/>
    </location>
</feature>
<evidence type="ECO:0000256" key="1">
    <source>
        <dbReference type="ARBA" id="ARBA00022527"/>
    </source>
</evidence>
<feature type="domain" description="Protein kinase" evidence="8">
    <location>
        <begin position="436"/>
        <end position="726"/>
    </location>
</feature>
<dbReference type="GO" id="GO:0098813">
    <property type="term" value="P:nuclear chromosome segregation"/>
    <property type="evidence" value="ECO:0007669"/>
    <property type="project" value="UniProtKB-ARBA"/>
</dbReference>
<evidence type="ECO:0000313" key="9">
    <source>
        <dbReference type="EMBL" id="KAG2535888.1"/>
    </source>
</evidence>
<dbReference type="InterPro" id="IPR000719">
    <property type="entry name" value="Prot_kinase_dom"/>
</dbReference>
<name>A0A8T0MGJ6_PANVG</name>
<dbReference type="FunFam" id="1.10.510.10:FF:000224">
    <property type="entry name" value="serine/threonine-protein kinase mph1 isoform X1"/>
    <property type="match status" value="1"/>
</dbReference>
<feature type="region of interest" description="Disordered" evidence="7">
    <location>
        <begin position="1"/>
        <end position="52"/>
    </location>
</feature>
<keyword evidence="2" id="KW-0808">Transferase</keyword>
<dbReference type="GO" id="GO:0034501">
    <property type="term" value="P:protein localization to kinetochore"/>
    <property type="evidence" value="ECO:0007669"/>
    <property type="project" value="TreeGrafter"/>
</dbReference>
<comment type="caution">
    <text evidence="9">The sequence shown here is derived from an EMBL/GenBank/DDBJ whole genome shotgun (WGS) entry which is preliminary data.</text>
</comment>
<dbReference type="GO" id="GO:0004712">
    <property type="term" value="F:protein serine/threonine/tyrosine kinase activity"/>
    <property type="evidence" value="ECO:0007669"/>
    <property type="project" value="TreeGrafter"/>
</dbReference>
<dbReference type="GO" id="GO:0033316">
    <property type="term" value="P:meiotic spindle assembly checkpoint signaling"/>
    <property type="evidence" value="ECO:0007669"/>
    <property type="project" value="TreeGrafter"/>
</dbReference>
<keyword evidence="5 6" id="KW-0067">ATP-binding</keyword>
<dbReference type="PROSITE" id="PS00107">
    <property type="entry name" value="PROTEIN_KINASE_ATP"/>
    <property type="match status" value="1"/>
</dbReference>
<feature type="region of interest" description="Disordered" evidence="7">
    <location>
        <begin position="346"/>
        <end position="367"/>
    </location>
</feature>
<dbReference type="Pfam" id="PF00069">
    <property type="entry name" value="Pkinase"/>
    <property type="match status" value="1"/>
</dbReference>
<keyword evidence="10" id="KW-1185">Reference proteome</keyword>
<dbReference type="FunFam" id="3.30.200.20:FF:000131">
    <property type="entry name" value="Dual specificity protein kinase TTK"/>
    <property type="match status" value="1"/>
</dbReference>
<feature type="region of interest" description="Disordered" evidence="7">
    <location>
        <begin position="126"/>
        <end position="148"/>
    </location>
</feature>
<dbReference type="InterPro" id="IPR017441">
    <property type="entry name" value="Protein_kinase_ATP_BS"/>
</dbReference>
<gene>
    <name evidence="9" type="ORF">PVAP13_9NG143500</name>
</gene>
<reference evidence="9" key="1">
    <citation type="submission" date="2020-05" db="EMBL/GenBank/DDBJ databases">
        <title>WGS assembly of Panicum virgatum.</title>
        <authorList>
            <person name="Lovell J.T."/>
            <person name="Jenkins J."/>
            <person name="Shu S."/>
            <person name="Juenger T.E."/>
            <person name="Schmutz J."/>
        </authorList>
    </citation>
    <scope>NUCLEOTIDE SEQUENCE</scope>
    <source>
        <strain evidence="9">AP13</strain>
    </source>
</reference>
<dbReference type="Proteomes" id="UP000823388">
    <property type="component" value="Chromosome 9N"/>
</dbReference>
<evidence type="ECO:0000256" key="6">
    <source>
        <dbReference type="PROSITE-ProRule" id="PRU10141"/>
    </source>
</evidence>
<dbReference type="CDD" id="cd14131">
    <property type="entry name" value="PKc_Mps1"/>
    <property type="match status" value="1"/>
</dbReference>
<dbReference type="GO" id="GO:0000776">
    <property type="term" value="C:kinetochore"/>
    <property type="evidence" value="ECO:0007669"/>
    <property type="project" value="TreeGrafter"/>
</dbReference>
<evidence type="ECO:0000256" key="2">
    <source>
        <dbReference type="ARBA" id="ARBA00022679"/>
    </source>
</evidence>
<evidence type="ECO:0000313" key="10">
    <source>
        <dbReference type="Proteomes" id="UP000823388"/>
    </source>
</evidence>
<evidence type="ECO:0000256" key="3">
    <source>
        <dbReference type="ARBA" id="ARBA00022741"/>
    </source>
</evidence>
<organism evidence="9 10">
    <name type="scientific">Panicum virgatum</name>
    <name type="common">Blackwell switchgrass</name>
    <dbReference type="NCBI Taxonomy" id="38727"/>
    <lineage>
        <taxon>Eukaryota</taxon>
        <taxon>Viridiplantae</taxon>
        <taxon>Streptophyta</taxon>
        <taxon>Embryophyta</taxon>
        <taxon>Tracheophyta</taxon>
        <taxon>Spermatophyta</taxon>
        <taxon>Magnoliopsida</taxon>
        <taxon>Liliopsida</taxon>
        <taxon>Poales</taxon>
        <taxon>Poaceae</taxon>
        <taxon>PACMAD clade</taxon>
        <taxon>Panicoideae</taxon>
        <taxon>Panicodae</taxon>
        <taxon>Paniceae</taxon>
        <taxon>Panicinae</taxon>
        <taxon>Panicum</taxon>
        <taxon>Panicum sect. Hiantes</taxon>
    </lineage>
</organism>
<feature type="binding site" evidence="6">
    <location>
        <position position="464"/>
    </location>
    <ligand>
        <name>ATP</name>
        <dbReference type="ChEBI" id="CHEBI:30616"/>
    </ligand>
</feature>
<dbReference type="AlphaFoldDB" id="A0A8T0MGJ6"/>
<keyword evidence="4" id="KW-0418">Kinase</keyword>
<evidence type="ECO:0000259" key="8">
    <source>
        <dbReference type="PROSITE" id="PS50011"/>
    </source>
</evidence>
<dbReference type="Gene3D" id="3.30.200.20">
    <property type="entry name" value="Phosphorylase Kinase, domain 1"/>
    <property type="match status" value="1"/>
</dbReference>
<sequence length="773" mass="85717">MESRDSFLRPPTPSHAAGASTGKGITVPTGGDTAASNLTPSSGSSSSLTLSPPGFLREITAAVKRQRPLGLLQSNVPRASRVLVSRAEQTKRAGPSPSEVKNREGNVMQPQRGLLGSSRLQNATPYQQKNANTANVGSSTPDELMLTTPSKLKNITDTCERSVGQNYQQKTDSNLLVDTEKSSLETSSQIPSRNALVVESFKKEQFYSAGDPQLTSQSDIVGITADSRMDSMLSYLHSVSLTAGESIPANQGAHYHHQNHQELEIAHAAVDMDIRYDAPNLSRRGVEEARNQNHGDPMTRCSAIGSSVTAVSLHSGPTVQSSQAPQISGCASPVQMPESAAVSSKGVLDHGPQKEHAGATGIGDWNPLDQQVRPGNCATDKAVSSIGSLRSEGLPANDQPTSARDGGAPRPNKGEKERHKRNYDPNVFFKVNGKLYQKLGKIGSGGSSEVHKVISSDCIIYALKKIKLKGRDYPTAYGFCQEIEYLNKLKGKSNIIQLIDFEVTDKSLLLEGSMSPRDGRIRDDHYIFMVLEYGEIDLAHMVAQKWKERNNSNMKIDENWLRFYWQQMLEAVNTIHEERIVHSDLKPANFMLVRGSLKLIDFGIAKAIQNDTTNIQRDAQVGTLNYMSPEAFMCNDTDSDGNIIKCGRPSDIWSLGCILYQMVYGKTPFANYKTFWAKYKEVTDRNHEIMYEPVDNPWLIDLMQRCLAWDRNERWRIPQLLQHPFLNPPVPRDLPPVEHDPCSLLMERIRVHWDNPAVQKLRSLIEKLNEDQC</sequence>
<proteinExistence type="predicted"/>
<keyword evidence="3 6" id="KW-0547">Nucleotide-binding</keyword>
<dbReference type="Gene3D" id="1.10.510.10">
    <property type="entry name" value="Transferase(Phosphotransferase) domain 1"/>
    <property type="match status" value="1"/>
</dbReference>
<dbReference type="OrthoDB" id="20524at2759"/>
<dbReference type="SMART" id="SM00220">
    <property type="entry name" value="S_TKc"/>
    <property type="match status" value="1"/>
</dbReference>
<feature type="compositionally biased region" description="Basic and acidic residues" evidence="7">
    <location>
        <begin position="347"/>
        <end position="357"/>
    </location>
</feature>
<dbReference type="PANTHER" id="PTHR22974:SF21">
    <property type="entry name" value="DUAL SPECIFICITY PROTEIN KINASE TTK"/>
    <property type="match status" value="1"/>
</dbReference>
<dbReference type="SUPFAM" id="SSF56112">
    <property type="entry name" value="Protein kinase-like (PK-like)"/>
    <property type="match status" value="1"/>
</dbReference>
<evidence type="ECO:0000256" key="4">
    <source>
        <dbReference type="ARBA" id="ARBA00022777"/>
    </source>
</evidence>
<dbReference type="PANTHER" id="PTHR22974">
    <property type="entry name" value="MIXED LINEAGE PROTEIN KINASE"/>
    <property type="match status" value="1"/>
</dbReference>
<dbReference type="InterPro" id="IPR008271">
    <property type="entry name" value="Ser/Thr_kinase_AS"/>
</dbReference>
<evidence type="ECO:0000256" key="5">
    <source>
        <dbReference type="ARBA" id="ARBA00022840"/>
    </source>
</evidence>
<dbReference type="PROSITE" id="PS00108">
    <property type="entry name" value="PROTEIN_KINASE_ST"/>
    <property type="match status" value="1"/>
</dbReference>
<dbReference type="GO" id="GO:0007094">
    <property type="term" value="P:mitotic spindle assembly checkpoint signaling"/>
    <property type="evidence" value="ECO:0007669"/>
    <property type="project" value="TreeGrafter"/>
</dbReference>
<dbReference type="PROSITE" id="PS50011">
    <property type="entry name" value="PROTEIN_KINASE_DOM"/>
    <property type="match status" value="1"/>
</dbReference>
<dbReference type="InterPro" id="IPR011009">
    <property type="entry name" value="Kinase-like_dom_sf"/>
</dbReference>
<accession>A0A8T0MGJ6</accession>
<keyword evidence="1" id="KW-0723">Serine/threonine-protein kinase</keyword>
<dbReference type="InterPro" id="IPR027084">
    <property type="entry name" value="Mps1_cat"/>
</dbReference>
<dbReference type="GO" id="GO:0004674">
    <property type="term" value="F:protein serine/threonine kinase activity"/>
    <property type="evidence" value="ECO:0007669"/>
    <property type="project" value="UniProtKB-KW"/>
</dbReference>